<keyword evidence="4" id="KW-1185">Reference proteome</keyword>
<organism evidence="3 4">
    <name type="scientific">Paenarthrobacter aurescens</name>
    <name type="common">Arthrobacter aurescens</name>
    <dbReference type="NCBI Taxonomy" id="43663"/>
    <lineage>
        <taxon>Bacteria</taxon>
        <taxon>Bacillati</taxon>
        <taxon>Actinomycetota</taxon>
        <taxon>Actinomycetes</taxon>
        <taxon>Micrococcales</taxon>
        <taxon>Micrococcaceae</taxon>
        <taxon>Paenarthrobacter</taxon>
    </lineage>
</organism>
<feature type="transmembrane region" description="Helical" evidence="2">
    <location>
        <begin position="27"/>
        <end position="59"/>
    </location>
</feature>
<keyword evidence="2" id="KW-1133">Transmembrane helix</keyword>
<dbReference type="EMBL" id="BJMD01000031">
    <property type="protein sequence ID" value="GEB20983.1"/>
    <property type="molecule type" value="Genomic_DNA"/>
</dbReference>
<gene>
    <name evidence="3" type="ORF">AAU01_37380</name>
</gene>
<accession>A0A4Y3NID3</accession>
<proteinExistence type="predicted"/>
<dbReference type="AlphaFoldDB" id="A0A4Y3NID3"/>
<dbReference type="Proteomes" id="UP000317715">
    <property type="component" value="Unassembled WGS sequence"/>
</dbReference>
<keyword evidence="2" id="KW-0472">Membrane</keyword>
<keyword evidence="2" id="KW-0812">Transmembrane</keyword>
<evidence type="ECO:0000313" key="3">
    <source>
        <dbReference type="EMBL" id="GEB20983.1"/>
    </source>
</evidence>
<evidence type="ECO:0000256" key="1">
    <source>
        <dbReference type="SAM" id="MobiDB-lite"/>
    </source>
</evidence>
<protein>
    <submittedName>
        <fullName evidence="3">Uncharacterized protein</fullName>
    </submittedName>
</protein>
<sequence length="95" mass="9899">MEQNMKLSQGPAFVTTWSVTDAPDIHLLFMVGLVAVAGIVGVGTVSLLLVLAPLAMLFVGRSRSRRVTAVPGHHAEEPDAGRPPPSSFNGGDHAA</sequence>
<evidence type="ECO:0000256" key="2">
    <source>
        <dbReference type="SAM" id="Phobius"/>
    </source>
</evidence>
<evidence type="ECO:0000313" key="4">
    <source>
        <dbReference type="Proteomes" id="UP000317715"/>
    </source>
</evidence>
<name>A0A4Y3NID3_PAEAU</name>
<reference evidence="3 4" key="1">
    <citation type="submission" date="2019-06" db="EMBL/GenBank/DDBJ databases">
        <title>Whole genome shotgun sequence of Paenarthrobacter aurescens NBRC 12136.</title>
        <authorList>
            <person name="Hosoyama A."/>
            <person name="Uohara A."/>
            <person name="Ohji S."/>
            <person name="Ichikawa N."/>
        </authorList>
    </citation>
    <scope>NUCLEOTIDE SEQUENCE [LARGE SCALE GENOMIC DNA]</scope>
    <source>
        <strain evidence="3 4">NBRC 12136</strain>
    </source>
</reference>
<feature type="region of interest" description="Disordered" evidence="1">
    <location>
        <begin position="68"/>
        <end position="95"/>
    </location>
</feature>
<comment type="caution">
    <text evidence="3">The sequence shown here is derived from an EMBL/GenBank/DDBJ whole genome shotgun (WGS) entry which is preliminary data.</text>
</comment>